<organism evidence="1 2">
    <name type="scientific">Malus baccata</name>
    <name type="common">Siberian crab apple</name>
    <name type="synonym">Pyrus baccata</name>
    <dbReference type="NCBI Taxonomy" id="106549"/>
    <lineage>
        <taxon>Eukaryota</taxon>
        <taxon>Viridiplantae</taxon>
        <taxon>Streptophyta</taxon>
        <taxon>Embryophyta</taxon>
        <taxon>Tracheophyta</taxon>
        <taxon>Spermatophyta</taxon>
        <taxon>Magnoliopsida</taxon>
        <taxon>eudicotyledons</taxon>
        <taxon>Gunneridae</taxon>
        <taxon>Pentapetalae</taxon>
        <taxon>rosids</taxon>
        <taxon>fabids</taxon>
        <taxon>Rosales</taxon>
        <taxon>Rosaceae</taxon>
        <taxon>Amygdaloideae</taxon>
        <taxon>Maleae</taxon>
        <taxon>Malus</taxon>
    </lineage>
</organism>
<dbReference type="EMBL" id="VIEB01000199">
    <property type="protein sequence ID" value="TQE01273.1"/>
    <property type="molecule type" value="Genomic_DNA"/>
</dbReference>
<dbReference type="AlphaFoldDB" id="A0A540MSS1"/>
<reference evidence="1 2" key="1">
    <citation type="journal article" date="2019" name="G3 (Bethesda)">
        <title>Sequencing of a Wild Apple (Malus baccata) Genome Unravels the Differences Between Cultivated and Wild Apple Species Regarding Disease Resistance and Cold Tolerance.</title>
        <authorList>
            <person name="Chen X."/>
        </authorList>
    </citation>
    <scope>NUCLEOTIDE SEQUENCE [LARGE SCALE GENOMIC DNA]</scope>
    <source>
        <strain evidence="2">cv. Shandingzi</strain>
        <tissue evidence="1">Leaves</tissue>
    </source>
</reference>
<comment type="caution">
    <text evidence="1">The sequence shown here is derived from an EMBL/GenBank/DDBJ whole genome shotgun (WGS) entry which is preliminary data.</text>
</comment>
<dbReference type="Proteomes" id="UP000315295">
    <property type="component" value="Unassembled WGS sequence"/>
</dbReference>
<accession>A0A540MSS1</accession>
<evidence type="ECO:0000313" key="2">
    <source>
        <dbReference type="Proteomes" id="UP000315295"/>
    </source>
</evidence>
<gene>
    <name evidence="1" type="ORF">C1H46_013180</name>
</gene>
<protein>
    <submittedName>
        <fullName evidence="1">Uncharacterized protein</fullName>
    </submittedName>
</protein>
<proteinExistence type="predicted"/>
<evidence type="ECO:0000313" key="1">
    <source>
        <dbReference type="EMBL" id="TQE01273.1"/>
    </source>
</evidence>
<sequence length="51" mass="5981">MHHAEDFLQLMRKLCRLRPDPSKAALNQMNMSLMVAPCLMIKPQQFHCELN</sequence>
<name>A0A540MSS1_MALBA</name>
<keyword evidence="2" id="KW-1185">Reference proteome</keyword>